<organism evidence="2">
    <name type="scientific">Gibberella zeae</name>
    <name type="common">Wheat head blight fungus</name>
    <name type="synonym">Fusarium graminearum</name>
    <dbReference type="NCBI Taxonomy" id="5518"/>
    <lineage>
        <taxon>Eukaryota</taxon>
        <taxon>Fungi</taxon>
        <taxon>Dikarya</taxon>
        <taxon>Ascomycota</taxon>
        <taxon>Pezizomycotina</taxon>
        <taxon>Sordariomycetes</taxon>
        <taxon>Hypocreomycetidae</taxon>
        <taxon>Hypocreales</taxon>
        <taxon>Nectriaceae</taxon>
        <taxon>Fusarium</taxon>
    </lineage>
</organism>
<dbReference type="EMBL" id="CAAKMV010000137">
    <property type="protein sequence ID" value="VIO59157.1"/>
    <property type="molecule type" value="Genomic_DNA"/>
</dbReference>
<name>A0A4E9E3R9_GIBZA</name>
<gene>
    <name evidence="2" type="ORF">FUG_LOCUS331738</name>
    <name evidence="1" type="ORF">MDCFG202_LOCUS63636</name>
</gene>
<evidence type="ECO:0000313" key="2">
    <source>
        <dbReference type="EMBL" id="VIO59157.1"/>
    </source>
</evidence>
<proteinExistence type="predicted"/>
<dbReference type="EMBL" id="CAJPIJ010000078">
    <property type="protein sequence ID" value="CAG1969088.1"/>
    <property type="molecule type" value="Genomic_DNA"/>
</dbReference>
<dbReference type="AlphaFoldDB" id="A0A4E9E3R9"/>
<dbReference type="Proteomes" id="UP000746612">
    <property type="component" value="Unassembled WGS sequence"/>
</dbReference>
<reference evidence="1" key="2">
    <citation type="submission" date="2021-03" db="EMBL/GenBank/DDBJ databases">
        <authorList>
            <person name="Alouane T."/>
            <person name="Langin T."/>
            <person name="Bonhomme L."/>
        </authorList>
    </citation>
    <scope>NUCLEOTIDE SEQUENCE</scope>
    <source>
        <strain evidence="1">MDC_Fg202</strain>
    </source>
</reference>
<evidence type="ECO:0000313" key="1">
    <source>
        <dbReference type="EMBL" id="CAG1969088.1"/>
    </source>
</evidence>
<reference evidence="2" key="1">
    <citation type="submission" date="2019-04" db="EMBL/GenBank/DDBJ databases">
        <authorList>
            <person name="Melise S."/>
            <person name="Noan J."/>
            <person name="Okalmin O."/>
        </authorList>
    </citation>
    <scope>NUCLEOTIDE SEQUENCE</scope>
    <source>
        <strain evidence="2">FN9</strain>
    </source>
</reference>
<protein>
    <submittedName>
        <fullName evidence="2">Uncharacterized protein</fullName>
    </submittedName>
</protein>
<sequence>MTDAQPRDLLGPAALLLMRLQDDHPPWRPLWHRATPHVLAAWAGRLYSPARASHGLPLKVLIMLMLMPMPIHARGSRPRDSVRYIGTHPLLPAAVVPGPALHSPQFP</sequence>
<accession>A0A4E9E3R9</accession>